<dbReference type="SUPFAM" id="SSF103473">
    <property type="entry name" value="MFS general substrate transporter"/>
    <property type="match status" value="1"/>
</dbReference>
<feature type="transmembrane region" description="Helical" evidence="1">
    <location>
        <begin position="220"/>
        <end position="239"/>
    </location>
</feature>
<dbReference type="RefSeq" id="WP_110270512.1">
    <property type="nucleotide sequence ID" value="NZ_CP029289.2"/>
</dbReference>
<name>A0A2U9IF30_9CREN</name>
<evidence type="ECO:0000313" key="2">
    <source>
        <dbReference type="EMBL" id="AWR94631.1"/>
    </source>
</evidence>
<feature type="transmembrane region" description="Helical" evidence="1">
    <location>
        <begin position="342"/>
        <end position="361"/>
    </location>
</feature>
<keyword evidence="1" id="KW-0812">Transmembrane</keyword>
<feature type="transmembrane region" description="Helical" evidence="1">
    <location>
        <begin position="283"/>
        <end position="303"/>
    </location>
</feature>
<protein>
    <submittedName>
        <fullName evidence="2">MFS transporter</fullName>
    </submittedName>
</protein>
<feature type="transmembrane region" description="Helical" evidence="1">
    <location>
        <begin position="251"/>
        <end position="271"/>
    </location>
</feature>
<dbReference type="AlphaFoldDB" id="A0A2U9IF30"/>
<dbReference type="InterPro" id="IPR011701">
    <property type="entry name" value="MFS"/>
</dbReference>
<keyword evidence="3" id="KW-1185">Reference proteome</keyword>
<feature type="transmembrane region" description="Helical" evidence="1">
    <location>
        <begin position="150"/>
        <end position="167"/>
    </location>
</feature>
<accession>A0A2U9IF30</accession>
<feature type="transmembrane region" description="Helical" evidence="1">
    <location>
        <begin position="315"/>
        <end position="336"/>
    </location>
</feature>
<dbReference type="GeneID" id="36832196"/>
<dbReference type="Proteomes" id="UP000248044">
    <property type="component" value="Chromosome"/>
</dbReference>
<dbReference type="CDD" id="cd06174">
    <property type="entry name" value="MFS"/>
    <property type="match status" value="1"/>
</dbReference>
<evidence type="ECO:0000256" key="1">
    <source>
        <dbReference type="SAM" id="Phobius"/>
    </source>
</evidence>
<dbReference type="KEGG" id="abri:DFR85_08530"/>
<feature type="transmembrane region" description="Helical" evidence="1">
    <location>
        <begin position="66"/>
        <end position="91"/>
    </location>
</feature>
<dbReference type="GO" id="GO:0022857">
    <property type="term" value="F:transmembrane transporter activity"/>
    <property type="evidence" value="ECO:0007669"/>
    <property type="project" value="InterPro"/>
</dbReference>
<proteinExistence type="predicted"/>
<dbReference type="OrthoDB" id="34469at2157"/>
<reference evidence="2 3" key="1">
    <citation type="submission" date="2018-05" db="EMBL/GenBank/DDBJ databases">
        <title>Complete Genome Sequences of Extremely Thermoacidophilic, Metal-Mobilizing Type-Strain Members of the Archaeal Family Sulfolobaceae: Acidianus brierleyi DSM-1651T, Acidianus sulfidivorans DSM-18786T, Metallosphaera hakonensis DSM-7519T, and Metallosphaera prunae DSM-10039T.</title>
        <authorList>
            <person name="Counts J.A."/>
            <person name="Kelly R.M."/>
        </authorList>
    </citation>
    <scope>NUCLEOTIDE SEQUENCE [LARGE SCALE GENOMIC DNA]</scope>
    <source>
        <strain evidence="2 3">DSM 1651</strain>
    </source>
</reference>
<evidence type="ECO:0000313" key="3">
    <source>
        <dbReference type="Proteomes" id="UP000248044"/>
    </source>
</evidence>
<feature type="transmembrane region" description="Helical" evidence="1">
    <location>
        <begin position="32"/>
        <end position="54"/>
    </location>
</feature>
<organism evidence="2 3">
    <name type="scientific">Acidianus brierleyi</name>
    <dbReference type="NCBI Taxonomy" id="41673"/>
    <lineage>
        <taxon>Archaea</taxon>
        <taxon>Thermoproteota</taxon>
        <taxon>Thermoprotei</taxon>
        <taxon>Sulfolobales</taxon>
        <taxon>Sulfolobaceae</taxon>
        <taxon>Acidianus</taxon>
    </lineage>
</organism>
<sequence>MRLFIGQALVISGITELSLLYPVEVYDETKSILILGIVSMIFNAANAFGSYIWGNILDTIKRRKEFLFLLPISLIPCSILLFSGSIILGFIGYGLLGFVYAIDAPLYSILLLENFTFEELPKANIRLSQFTLAGNISGSLLAIFKPNFEIITFVFLIAFVSNVLFIRNVTGSITRDKTEERKEVKNKLYAILSFFSFNFAAEIFFTIYIPFNYIMGNPEYFIFASYALLYIVDEIFYYFSSKIIINREIYYIYLIIFIRAVISIGISILILSKLKIGMLSIPLFLSFGSIYPIYSASFFSVMFRNLKKNRGTIIGIFNAVEDIASILGSLTAGIIGNNLDNAYMAIFYSFILSAFLFANYLRKILASSV</sequence>
<keyword evidence="1" id="KW-1133">Transmembrane helix</keyword>
<gene>
    <name evidence="2" type="ORF">DFR85_08530</name>
</gene>
<dbReference type="Pfam" id="PF07690">
    <property type="entry name" value="MFS_1"/>
    <property type="match status" value="1"/>
</dbReference>
<keyword evidence="1" id="KW-0472">Membrane</keyword>
<dbReference type="Gene3D" id="1.20.1250.20">
    <property type="entry name" value="MFS general substrate transporter like domains"/>
    <property type="match status" value="1"/>
</dbReference>
<dbReference type="InterPro" id="IPR036259">
    <property type="entry name" value="MFS_trans_sf"/>
</dbReference>
<feature type="transmembrane region" description="Helical" evidence="1">
    <location>
        <begin position="188"/>
        <end position="208"/>
    </location>
</feature>
<dbReference type="EMBL" id="CP029289">
    <property type="protein sequence ID" value="AWR94631.1"/>
    <property type="molecule type" value="Genomic_DNA"/>
</dbReference>